<keyword evidence="2" id="KW-1185">Reference proteome</keyword>
<organism evidence="1 2">
    <name type="scientific">Roseburia yibonii</name>
    <dbReference type="NCBI Taxonomy" id="2763063"/>
    <lineage>
        <taxon>Bacteria</taxon>
        <taxon>Bacillati</taxon>
        <taxon>Bacillota</taxon>
        <taxon>Clostridia</taxon>
        <taxon>Lachnospirales</taxon>
        <taxon>Lachnospiraceae</taxon>
        <taxon>Roseburia</taxon>
    </lineage>
</organism>
<dbReference type="PROSITE" id="PS51257">
    <property type="entry name" value="PROKAR_LIPOPROTEIN"/>
    <property type="match status" value="1"/>
</dbReference>
<accession>A0ABR7I728</accession>
<name>A0ABR7I728_9FIRM</name>
<evidence type="ECO:0008006" key="3">
    <source>
        <dbReference type="Google" id="ProtNLM"/>
    </source>
</evidence>
<comment type="caution">
    <text evidence="1">The sequence shown here is derived from an EMBL/GenBank/DDBJ whole genome shotgun (WGS) entry which is preliminary data.</text>
</comment>
<gene>
    <name evidence="1" type="ORF">H8Z76_01685</name>
</gene>
<dbReference type="EMBL" id="JACOQH010000001">
    <property type="protein sequence ID" value="MBC5752746.1"/>
    <property type="molecule type" value="Genomic_DNA"/>
</dbReference>
<protein>
    <recommendedName>
        <fullName evidence="3">DUF5050 domain-containing protein</fullName>
    </recommendedName>
</protein>
<evidence type="ECO:0000313" key="2">
    <source>
        <dbReference type="Proteomes" id="UP000621540"/>
    </source>
</evidence>
<proteinExistence type="predicted"/>
<sequence>MRRKNNIGMLFICGMAAVTVSGCGSKNVTNCEVLSVDGSVSGSTYLCENGSSTYVYENDAIRDADTGETLTHADDLAFMACTESELLFYTTEYGGSLYAYRFKEEKTEELSQDYYVTGMKAHGDEIFVNARRKDYKNNKEETYAYALFVCEDDGTVEDLTEWVKTQEPEEENEHYAAYRYGDYLLTTDLTLAQETPQLVCVEEETSGFVYSCLPYNTYVRMDGEMVCLEKYAPEILEISGGKGGTSPELTGVSGDCFYFLSQYARGGWGYQKNPSIDFKVRDCYYRYDPADKRCELLYEAGKGEQIAGFSISGNIVYLQKKSGVYAHDLTTGKERFLAKDPESGNQYGTMFFLQEKDGLHIFSQAFGVDSPVLPVDCGK</sequence>
<reference evidence="1 2" key="1">
    <citation type="submission" date="2020-08" db="EMBL/GenBank/DDBJ databases">
        <title>Genome public.</title>
        <authorList>
            <person name="Liu C."/>
            <person name="Sun Q."/>
        </authorList>
    </citation>
    <scope>NUCLEOTIDE SEQUENCE [LARGE SCALE GENOMIC DNA]</scope>
    <source>
        <strain evidence="1 2">BX0805</strain>
    </source>
</reference>
<evidence type="ECO:0000313" key="1">
    <source>
        <dbReference type="EMBL" id="MBC5752746.1"/>
    </source>
</evidence>
<dbReference type="Proteomes" id="UP000621540">
    <property type="component" value="Unassembled WGS sequence"/>
</dbReference>
<dbReference type="SUPFAM" id="SSF69304">
    <property type="entry name" value="Tricorn protease N-terminal domain"/>
    <property type="match status" value="1"/>
</dbReference>
<dbReference type="RefSeq" id="WP_186981455.1">
    <property type="nucleotide sequence ID" value="NZ_JACOQH010000001.1"/>
</dbReference>